<keyword evidence="5" id="KW-0472">Membrane</keyword>
<evidence type="ECO:0000313" key="8">
    <source>
        <dbReference type="Proteomes" id="UP001321825"/>
    </source>
</evidence>
<organism evidence="7 8">
    <name type="scientific">Methylomarinovum caldicuralii</name>
    <dbReference type="NCBI Taxonomy" id="438856"/>
    <lineage>
        <taxon>Bacteria</taxon>
        <taxon>Pseudomonadati</taxon>
        <taxon>Pseudomonadota</taxon>
        <taxon>Gammaproteobacteria</taxon>
        <taxon>Methylococcales</taxon>
        <taxon>Methylothermaceae</taxon>
        <taxon>Methylomarinovum</taxon>
    </lineage>
</organism>
<keyword evidence="4" id="KW-0720">Serine protease</keyword>
<evidence type="ECO:0000256" key="2">
    <source>
        <dbReference type="ARBA" id="ARBA00022670"/>
    </source>
</evidence>
<evidence type="ECO:0000256" key="3">
    <source>
        <dbReference type="ARBA" id="ARBA00022801"/>
    </source>
</evidence>
<feature type="transmembrane region" description="Helical" evidence="5">
    <location>
        <begin position="33"/>
        <end position="51"/>
    </location>
</feature>
<dbReference type="Proteomes" id="UP001321825">
    <property type="component" value="Chromosome"/>
</dbReference>
<evidence type="ECO:0000259" key="6">
    <source>
        <dbReference type="Pfam" id="PF01343"/>
    </source>
</evidence>
<dbReference type="InterPro" id="IPR047272">
    <property type="entry name" value="S49_SppA_C"/>
</dbReference>
<dbReference type="InterPro" id="IPR002142">
    <property type="entry name" value="Peptidase_S49"/>
</dbReference>
<keyword evidence="2 7" id="KW-0645">Protease</keyword>
<name>A0AAU9CMQ0_9GAMM</name>
<accession>A0AAU9CMQ0</accession>
<feature type="transmembrane region" description="Helical" evidence="5">
    <location>
        <begin position="157"/>
        <end position="178"/>
    </location>
</feature>
<dbReference type="CDD" id="cd07023">
    <property type="entry name" value="S49_Sppa_N_C"/>
    <property type="match status" value="1"/>
</dbReference>
<dbReference type="GO" id="GO:0006508">
    <property type="term" value="P:proteolysis"/>
    <property type="evidence" value="ECO:0007669"/>
    <property type="project" value="UniProtKB-KW"/>
</dbReference>
<keyword evidence="8" id="KW-1185">Reference proteome</keyword>
<dbReference type="EMBL" id="AP024714">
    <property type="protein sequence ID" value="BCX81173.1"/>
    <property type="molecule type" value="Genomic_DNA"/>
</dbReference>
<feature type="domain" description="Peptidase S49" evidence="6">
    <location>
        <begin position="130"/>
        <end position="270"/>
    </location>
</feature>
<dbReference type="PANTHER" id="PTHR42987:SF8">
    <property type="entry name" value="PROTEINASE"/>
    <property type="match status" value="1"/>
</dbReference>
<dbReference type="PANTHER" id="PTHR42987">
    <property type="entry name" value="PEPTIDASE S49"/>
    <property type="match status" value="1"/>
</dbReference>
<dbReference type="RefSeq" id="WP_317706109.1">
    <property type="nucleotide sequence ID" value="NZ_AP024714.1"/>
</dbReference>
<evidence type="ECO:0000256" key="1">
    <source>
        <dbReference type="ARBA" id="ARBA00008683"/>
    </source>
</evidence>
<reference evidence="8" key="1">
    <citation type="journal article" date="2024" name="Int. J. Syst. Evol. Microbiol.">
        <title>Methylomarinovum tepidoasis sp. nov., a moderately thermophilic methanotroph of the family Methylothermaceae isolated from a deep-sea hydrothermal field.</title>
        <authorList>
            <person name="Hirayama H."/>
            <person name="Takaki Y."/>
            <person name="Abe M."/>
            <person name="Miyazaki M."/>
            <person name="Uematsu K."/>
            <person name="Matsui Y."/>
            <person name="Takai K."/>
        </authorList>
    </citation>
    <scope>NUCLEOTIDE SEQUENCE [LARGE SCALE GENOMIC DNA]</scope>
    <source>
        <strain evidence="8">IT-9</strain>
    </source>
</reference>
<dbReference type="GO" id="GO:0008236">
    <property type="term" value="F:serine-type peptidase activity"/>
    <property type="evidence" value="ECO:0007669"/>
    <property type="project" value="UniProtKB-KW"/>
</dbReference>
<dbReference type="NCBIfam" id="TIGR00706">
    <property type="entry name" value="SppA_dom"/>
    <property type="match status" value="1"/>
</dbReference>
<dbReference type="InterPro" id="IPR004635">
    <property type="entry name" value="Pept_S49_SppA"/>
</dbReference>
<dbReference type="SUPFAM" id="SSF52096">
    <property type="entry name" value="ClpP/crotonase"/>
    <property type="match status" value="1"/>
</dbReference>
<keyword evidence="5" id="KW-1133">Transmembrane helix</keyword>
<evidence type="ECO:0000313" key="7">
    <source>
        <dbReference type="EMBL" id="BCX81173.1"/>
    </source>
</evidence>
<dbReference type="Gene3D" id="6.20.330.10">
    <property type="match status" value="1"/>
</dbReference>
<dbReference type="KEGG" id="mcau:MIT9_P0751"/>
<keyword evidence="3" id="KW-0378">Hydrolase</keyword>
<evidence type="ECO:0000256" key="5">
    <source>
        <dbReference type="SAM" id="Phobius"/>
    </source>
</evidence>
<gene>
    <name evidence="7" type="ORF">MIT9_P0751</name>
</gene>
<dbReference type="Gene3D" id="3.90.226.10">
    <property type="entry name" value="2-enoyl-CoA Hydratase, Chain A, domain 1"/>
    <property type="match status" value="1"/>
</dbReference>
<comment type="similarity">
    <text evidence="1">Belongs to the peptidase S49 family.</text>
</comment>
<dbReference type="InterPro" id="IPR029045">
    <property type="entry name" value="ClpP/crotonase-like_dom_sf"/>
</dbReference>
<sequence length="315" mass="34254">MSQDTDTPWERQVLERLASETLAERRRARRWNVAIRLVFLAYLIAVTLSLMKPWSPEGLAGNAQITAKVKVEGILLPDSPANAKALIEGLRRAAKAPNAKGILLEMNSPGGSPVQAALVYDAIRRLKKEKPDLPVVAVVQDMCASGCYYIAAAADKIYVSPYSIVGSIGVIMNGFGFVEAMKKLGIERRLLTAGEHKALLDPFSPVKPEEKAHVQGLLNEVHRQFIAAVRQGRGPRLKDDPKIFSGLIWVGHQGIELGLADAIGDTYSVAREVIGVEKIVDFTPEENVWERLARRFGTSLGTMLAAAVGSARLGP</sequence>
<proteinExistence type="inferred from homology"/>
<protein>
    <submittedName>
        <fullName evidence="7">Protease IV</fullName>
    </submittedName>
</protein>
<evidence type="ECO:0000256" key="4">
    <source>
        <dbReference type="ARBA" id="ARBA00022825"/>
    </source>
</evidence>
<keyword evidence="5" id="KW-0812">Transmembrane</keyword>
<dbReference type="Pfam" id="PF01343">
    <property type="entry name" value="Peptidase_S49"/>
    <property type="match status" value="1"/>
</dbReference>
<dbReference type="AlphaFoldDB" id="A0AAU9CMQ0"/>